<organism evidence="8 9">
    <name type="scientific">Kluyveromyces marxianus</name>
    <name type="common">Yeast</name>
    <name type="synonym">Candida kefyr</name>
    <dbReference type="NCBI Taxonomy" id="4911"/>
    <lineage>
        <taxon>Eukaryota</taxon>
        <taxon>Fungi</taxon>
        <taxon>Dikarya</taxon>
        <taxon>Ascomycota</taxon>
        <taxon>Saccharomycotina</taxon>
        <taxon>Saccharomycetes</taxon>
        <taxon>Saccharomycetales</taxon>
        <taxon>Saccharomycetaceae</taxon>
        <taxon>Kluyveromyces</taxon>
    </lineage>
</organism>
<name>A0ABX6EYS4_KLUMA</name>
<evidence type="ECO:0000256" key="6">
    <source>
        <dbReference type="SAM" id="MobiDB-lite"/>
    </source>
</evidence>
<dbReference type="PANTHER" id="PTHR34105:SF1">
    <property type="entry name" value="PROLINE-, GLUTAMIC ACID- AND LEUCINE-RICH PROTEIN 1"/>
    <property type="match status" value="1"/>
</dbReference>
<evidence type="ECO:0000313" key="8">
    <source>
        <dbReference type="EMBL" id="QGN16252.1"/>
    </source>
</evidence>
<evidence type="ECO:0000256" key="4">
    <source>
        <dbReference type="ARBA" id="ARBA00021502"/>
    </source>
</evidence>
<feature type="domain" description="Pre-rRNA-processing protein RIX1 N-terminal" evidence="7">
    <location>
        <begin position="7"/>
        <end position="199"/>
    </location>
</feature>
<evidence type="ECO:0000259" key="7">
    <source>
        <dbReference type="Pfam" id="PF08167"/>
    </source>
</evidence>
<feature type="compositionally biased region" description="Polar residues" evidence="6">
    <location>
        <begin position="673"/>
        <end position="687"/>
    </location>
</feature>
<evidence type="ECO:0000256" key="5">
    <source>
        <dbReference type="ARBA" id="ARBA00023242"/>
    </source>
</evidence>
<dbReference type="InterPro" id="IPR012583">
    <property type="entry name" value="RIX1_N"/>
</dbReference>
<keyword evidence="9" id="KW-1185">Reference proteome</keyword>
<dbReference type="Pfam" id="PF08167">
    <property type="entry name" value="RIX1"/>
    <property type="match status" value="1"/>
</dbReference>
<comment type="subcellular location">
    <subcellularLocation>
        <location evidence="2">Nucleus</location>
    </subcellularLocation>
</comment>
<evidence type="ECO:0000256" key="2">
    <source>
        <dbReference type="ARBA" id="ARBA00004123"/>
    </source>
</evidence>
<dbReference type="EMBL" id="CP015057">
    <property type="protein sequence ID" value="QGN16252.1"/>
    <property type="molecule type" value="Genomic_DNA"/>
</dbReference>
<evidence type="ECO:0000256" key="1">
    <source>
        <dbReference type="ARBA" id="ARBA00003770"/>
    </source>
</evidence>
<gene>
    <name evidence="8" type="primary">RIX1</name>
    <name evidence="8" type="ORF">FIM1_2957</name>
</gene>
<accession>A0ABX6EYS4</accession>
<sequence length="773" mass="87280">MSSNDVPLSLLAKAIEEAEGAQFRSILHTLRSPNYVDQSLLKGDLSVFVAKLLKLLRSSEPYQIWKGCHAVSVLCTYNPVVLCSQANQLLTVLYTRLESFVEYYKETSQSKARLATLKTLTKTVDIMMDLIRGKPTLTREALTPKLNSIIPLLITLSQYETALCLPILKKLLLQNTTTFKPFANKYRVILTNLITKEFQLHDDETQRMICDNFALLHLIKQTAQKVDENQEHHKSSPDEHWRSGLYSILCQFKPLILLCGEMLDFSVDKELLRLVESLPTQKNETDSKNQLFGPLAIDMNESFTLWEILYRVEVLSKLLISFISLPTPFPLRIPLHGIISVCEALLMLTTNYLPLKRGLRRESELTAVIASVLRSLQYQGILVLQTVVKCYGTDILYYYSSILSSLELFIPIKSKGNTIDYDKVELMKHEFFGLLSLMNLLSKRLGHKVSEMDLFTKLTDITLRLTEDKSTLGRFYASVNDSKTIKQTTKQKKDFNKMAGAMSDVYSHPKQFINKTELTWYDEANNFLSMVIKNWKLPSTQQVSIIKYAVITSMTLKEHIGYIPQSFEDLLTTLVLQPGNERISILPIAVGLLKGTDNKVLDILCNPRLPFVSILNLNASALNKDARTQLKMPQEDDSEDVSDNESNTNADQEVVENAEIPVSNPITAEETETTTSYKPQSIVSDPSQLLKKRSVEETVTENEDQETKRSRIEPTVQVEPTPAVEPVPIAEPAPIVQPTVSKNNEGPSSDSDSDSEIEIPALNVSDDEDEDDE</sequence>
<dbReference type="PANTHER" id="PTHR34105">
    <property type="entry name" value="PROLINE-, GLUTAMIC ACID- AND LEUCINE-RICH PROTEIN 1"/>
    <property type="match status" value="1"/>
</dbReference>
<feature type="region of interest" description="Disordered" evidence="6">
    <location>
        <begin position="629"/>
        <end position="773"/>
    </location>
</feature>
<dbReference type="Proteomes" id="UP000422736">
    <property type="component" value="Chromosome 4"/>
</dbReference>
<evidence type="ECO:0000256" key="3">
    <source>
        <dbReference type="ARBA" id="ARBA00010511"/>
    </source>
</evidence>
<reference evidence="8 9" key="1">
    <citation type="submission" date="2016-03" db="EMBL/GenBank/DDBJ databases">
        <title>How can Kluyveromyces marxianus grow so fast - potential evolutionary course in Saccharomyces Complex revealed by comparative genomics.</title>
        <authorList>
            <person name="Mo W."/>
            <person name="Lu W."/>
            <person name="Yang X."/>
            <person name="Qi J."/>
            <person name="Lv H."/>
        </authorList>
    </citation>
    <scope>NUCLEOTIDE SEQUENCE [LARGE SCALE GENOMIC DNA]</scope>
    <source>
        <strain evidence="8 9">FIM1</strain>
    </source>
</reference>
<proteinExistence type="inferred from homology"/>
<reference evidence="8 9" key="2">
    <citation type="submission" date="2019-11" db="EMBL/GenBank/DDBJ databases">
        <authorList>
            <person name="Lu H."/>
        </authorList>
    </citation>
    <scope>NUCLEOTIDE SEQUENCE [LARGE SCALE GENOMIC DNA]</scope>
    <source>
        <strain evidence="8 9">FIM1</strain>
    </source>
</reference>
<comment type="similarity">
    <text evidence="3">Belongs to the RIX1/PELP1 family.</text>
</comment>
<keyword evidence="5" id="KW-0539">Nucleus</keyword>
<evidence type="ECO:0000313" key="9">
    <source>
        <dbReference type="Proteomes" id="UP000422736"/>
    </source>
</evidence>
<protein>
    <recommendedName>
        <fullName evidence="4">Pre-rRNA-processing protein RIX1</fullName>
    </recommendedName>
</protein>
<feature type="compositionally biased region" description="Low complexity" evidence="6">
    <location>
        <begin position="713"/>
        <end position="722"/>
    </location>
</feature>
<comment type="function">
    <text evidence="1">Component of the RIX1 complex required for processing of ITS2 sequences from 35S pre-rRNA and the nucleoplasmic transit of the pre-60S ribosomal subunits. Regulates pre-60S association of the critical remodeling factor MDN1.</text>
</comment>